<gene>
    <name evidence="2" type="ORF">SK069_16730</name>
</gene>
<dbReference type="SMART" id="SM00530">
    <property type="entry name" value="HTH_XRE"/>
    <property type="match status" value="1"/>
</dbReference>
<dbReference type="EMBL" id="JAXAVX010000012">
    <property type="protein sequence ID" value="MDX8153246.1"/>
    <property type="molecule type" value="Genomic_DNA"/>
</dbReference>
<organism evidence="2 3">
    <name type="scientific">Patulibacter brassicae</name>
    <dbReference type="NCBI Taxonomy" id="1705717"/>
    <lineage>
        <taxon>Bacteria</taxon>
        <taxon>Bacillati</taxon>
        <taxon>Actinomycetota</taxon>
        <taxon>Thermoleophilia</taxon>
        <taxon>Solirubrobacterales</taxon>
        <taxon>Patulibacteraceae</taxon>
        <taxon>Patulibacter</taxon>
    </lineage>
</organism>
<dbReference type="SUPFAM" id="SSF47413">
    <property type="entry name" value="lambda repressor-like DNA-binding domains"/>
    <property type="match status" value="1"/>
</dbReference>
<dbReference type="Pfam" id="PF17765">
    <property type="entry name" value="MLTR_LBD"/>
    <property type="match status" value="1"/>
</dbReference>
<reference evidence="2 3" key="1">
    <citation type="submission" date="2023-11" db="EMBL/GenBank/DDBJ databases">
        <authorList>
            <person name="Xu M."/>
            <person name="Jiang T."/>
        </authorList>
    </citation>
    <scope>NUCLEOTIDE SEQUENCE [LARGE SCALE GENOMIC DNA]</scope>
    <source>
        <strain evidence="2 3">SD</strain>
    </source>
</reference>
<dbReference type="InterPro" id="IPR041413">
    <property type="entry name" value="MLTR_LBD"/>
</dbReference>
<protein>
    <submittedName>
        <fullName evidence="2">Helix-turn-helix domain-containing protein</fullName>
    </submittedName>
</protein>
<dbReference type="Gene3D" id="3.30.450.180">
    <property type="match status" value="1"/>
</dbReference>
<keyword evidence="3" id="KW-1185">Reference proteome</keyword>
<dbReference type="Proteomes" id="UP001277761">
    <property type="component" value="Unassembled WGS sequence"/>
</dbReference>
<evidence type="ECO:0000313" key="3">
    <source>
        <dbReference type="Proteomes" id="UP001277761"/>
    </source>
</evidence>
<accession>A0ABU4VN22</accession>
<dbReference type="PANTHER" id="PTHR35010">
    <property type="entry name" value="BLL4672 PROTEIN-RELATED"/>
    <property type="match status" value="1"/>
</dbReference>
<sequence length="300" mass="32985">MRRARSARRATADTLCAVDRRREIRDFLVSRRARITPEQAGIDLPGGGRRRVPGLRRSEVAALASISVDYYVQLERGDLDGASDAVLAALARALQLDDAERAHLLGLARTGTDPDPPTTALRPHVQRVLETFAGVALVRNRRWDYLGANHLGRALYAPIFDAPREPPNHLRFLFLDAAARTFTPDWEDTARDAVRILRAEASAAPHDPGPAALIEELRHASEAFAAIWDEQDVRLPAAGRHRFLHPEVGPLELTFEAATLRADHGLTLLLATAEPGSATADALRRLADRPPTPFTNTDVR</sequence>
<dbReference type="PANTHER" id="PTHR35010:SF2">
    <property type="entry name" value="BLL4672 PROTEIN"/>
    <property type="match status" value="1"/>
</dbReference>
<proteinExistence type="predicted"/>
<name>A0ABU4VN22_9ACTN</name>
<dbReference type="Gene3D" id="1.10.260.40">
    <property type="entry name" value="lambda repressor-like DNA-binding domains"/>
    <property type="match status" value="1"/>
</dbReference>
<feature type="domain" description="HTH cro/C1-type" evidence="1">
    <location>
        <begin position="23"/>
        <end position="101"/>
    </location>
</feature>
<evidence type="ECO:0000313" key="2">
    <source>
        <dbReference type="EMBL" id="MDX8153246.1"/>
    </source>
</evidence>
<comment type="caution">
    <text evidence="2">The sequence shown here is derived from an EMBL/GenBank/DDBJ whole genome shotgun (WGS) entry which is preliminary data.</text>
</comment>
<dbReference type="InterPro" id="IPR010982">
    <property type="entry name" value="Lambda_DNA-bd_dom_sf"/>
</dbReference>
<dbReference type="InterPro" id="IPR001387">
    <property type="entry name" value="Cro/C1-type_HTH"/>
</dbReference>
<evidence type="ECO:0000259" key="1">
    <source>
        <dbReference type="SMART" id="SM00530"/>
    </source>
</evidence>